<sequence>MGLPTLASIALLKSRKGRIDAVSDNKVTKPSLVSTASLADAIARCKAEVATIVDECKAKNRIFRDIEFDLGMNEYDCLSSLTESWDSGAPGGALRVRQIFKDPIFCDDGFDAADIKQGTTGNCWFLAALASVCCVPRIIENICVARDEKVGVYGFIFFKDGEWKHVIIDDQLFVTTTDFDHAYETNFIKDKAQFKEIMRSGSQALFFGKSSSERETWLPLIEKAYTKLHGDYKSVEGGFTGEGIEDLTGGVTTSINTTDILDYDRFWADEFSRTNVDTLFSASIFKKYSSMESMSSNGLVHTHAYSILKAVQVNGVRFLLIRNPWGQHEWNGRWSDGSKEWTPEWMAALDHKFGDDGAFWMQYEDFVDEFTQIDRTRLYDASWYVNQEWMEFHSSWPSKWSEGLFTFELTKAGPVNVVLAKVDERVFQGLQGPFHYGLRMAVYCHDELKGRVFVGHSVERAFGRSISLELAELSAGVYDVDVMVVRTATGADSAETVIGTVGATNPDKLLHICHQFNASRAKAVNVDPSFDILDKARETQLTGYEHAVETVAKQKVAAAQLLASSMEAAEEANPEVEPEATADDDDAAKDDDAAGDQEQVADEDATIEGDALSGVVVIGVRIYSKDSNALVSAVIA</sequence>
<reference evidence="15 16" key="1">
    <citation type="submission" date="2019-03" db="EMBL/GenBank/DDBJ databases">
        <authorList>
            <person name="Gaulin E."/>
            <person name="Dumas B."/>
        </authorList>
    </citation>
    <scope>NUCLEOTIDE SEQUENCE [LARGE SCALE GENOMIC DNA]</scope>
    <source>
        <strain evidence="15">CBS 568.67</strain>
    </source>
</reference>
<evidence type="ECO:0000256" key="7">
    <source>
        <dbReference type="ARBA" id="ARBA00022801"/>
    </source>
</evidence>
<evidence type="ECO:0000256" key="11">
    <source>
        <dbReference type="PROSITE-ProRule" id="PRU00239"/>
    </source>
</evidence>
<evidence type="ECO:0000256" key="8">
    <source>
        <dbReference type="ARBA" id="ARBA00022807"/>
    </source>
</evidence>
<dbReference type="PROSITE" id="PS00139">
    <property type="entry name" value="THIOL_PROTEASE_CYS"/>
    <property type="match status" value="1"/>
</dbReference>
<dbReference type="EMBL" id="CAADRA010000142">
    <property type="protein sequence ID" value="VFT78845.1"/>
    <property type="molecule type" value="Genomic_DNA"/>
</dbReference>
<keyword evidence="7 11" id="KW-0378">Hydrolase</keyword>
<evidence type="ECO:0000313" key="16">
    <source>
        <dbReference type="Proteomes" id="UP000332933"/>
    </source>
</evidence>
<evidence type="ECO:0000256" key="12">
    <source>
        <dbReference type="SAM" id="MobiDB-lite"/>
    </source>
</evidence>
<keyword evidence="16" id="KW-1185">Reference proteome</keyword>
<dbReference type="CDD" id="cd00044">
    <property type="entry name" value="CysPc"/>
    <property type="match status" value="1"/>
</dbReference>
<keyword evidence="5" id="KW-0677">Repeat</keyword>
<dbReference type="AlphaFoldDB" id="A0A485K5K2"/>
<dbReference type="PANTHER" id="PTHR10183">
    <property type="entry name" value="CALPAIN"/>
    <property type="match status" value="1"/>
</dbReference>
<dbReference type="SMART" id="SM00230">
    <property type="entry name" value="CysPc"/>
    <property type="match status" value="1"/>
</dbReference>
<evidence type="ECO:0000256" key="1">
    <source>
        <dbReference type="ARBA" id="ARBA00007623"/>
    </source>
</evidence>
<keyword evidence="9" id="KW-0862">Zinc</keyword>
<feature type="active site" evidence="10 11">
    <location>
        <position position="303"/>
    </location>
</feature>
<comment type="similarity">
    <text evidence="1">Belongs to the peptidase C2 family.</text>
</comment>
<dbReference type="PRINTS" id="PR00704">
    <property type="entry name" value="CALPAIN"/>
</dbReference>
<dbReference type="Gene3D" id="3.90.70.10">
    <property type="entry name" value="Cysteine proteinases"/>
    <property type="match status" value="1"/>
</dbReference>
<dbReference type="GO" id="GO:0008270">
    <property type="term" value="F:zinc ion binding"/>
    <property type="evidence" value="ECO:0007669"/>
    <property type="project" value="UniProtKB-KW"/>
</dbReference>
<dbReference type="InterPro" id="IPR022684">
    <property type="entry name" value="Calpain_cysteine_protease"/>
</dbReference>
<evidence type="ECO:0000256" key="9">
    <source>
        <dbReference type="ARBA" id="ARBA00022833"/>
    </source>
</evidence>
<keyword evidence="4" id="KW-0479">Metal-binding</keyword>
<dbReference type="PROSITE" id="PS50203">
    <property type="entry name" value="CALPAIN_CAT"/>
    <property type="match status" value="1"/>
</dbReference>
<evidence type="ECO:0000256" key="10">
    <source>
        <dbReference type="PIRSR" id="PIRSR622684-1"/>
    </source>
</evidence>
<keyword evidence="8 11" id="KW-0788">Thiol protease</keyword>
<name>A0A485K5K2_9STRA</name>
<feature type="region of interest" description="Disordered" evidence="12">
    <location>
        <begin position="567"/>
        <end position="606"/>
    </location>
</feature>
<protein>
    <submittedName>
        <fullName evidence="15">Aste57867_1632 protein</fullName>
    </submittedName>
</protein>
<keyword evidence="6" id="KW-0863">Zinc-finger</keyword>
<evidence type="ECO:0000256" key="3">
    <source>
        <dbReference type="ARBA" id="ARBA00022670"/>
    </source>
</evidence>
<gene>
    <name evidence="15" type="primary">Aste57867_1632</name>
    <name evidence="14" type="ORF">As57867_001630</name>
    <name evidence="15" type="ORF">ASTE57867_1632</name>
</gene>
<dbReference type="SUPFAM" id="SSF54001">
    <property type="entry name" value="Cysteine proteinases"/>
    <property type="match status" value="1"/>
</dbReference>
<keyword evidence="2" id="KW-0597">Phosphoprotein</keyword>
<dbReference type="EMBL" id="VJMH01000142">
    <property type="protein sequence ID" value="KAF0718530.1"/>
    <property type="molecule type" value="Genomic_DNA"/>
</dbReference>
<dbReference type="Proteomes" id="UP000332933">
    <property type="component" value="Unassembled WGS sequence"/>
</dbReference>
<dbReference type="InterPro" id="IPR001300">
    <property type="entry name" value="Peptidase_C2_calpain_cat"/>
</dbReference>
<dbReference type="OrthoDB" id="152370at2759"/>
<dbReference type="InterPro" id="IPR038765">
    <property type="entry name" value="Papain-like_cys_pep_sf"/>
</dbReference>
<evidence type="ECO:0000256" key="4">
    <source>
        <dbReference type="ARBA" id="ARBA00022723"/>
    </source>
</evidence>
<evidence type="ECO:0000256" key="2">
    <source>
        <dbReference type="ARBA" id="ARBA00022553"/>
    </source>
</evidence>
<dbReference type="GO" id="GO:0006508">
    <property type="term" value="P:proteolysis"/>
    <property type="evidence" value="ECO:0007669"/>
    <property type="project" value="UniProtKB-KW"/>
</dbReference>
<evidence type="ECO:0000313" key="14">
    <source>
        <dbReference type="EMBL" id="KAF0718530.1"/>
    </source>
</evidence>
<keyword evidence="3 11" id="KW-0645">Protease</keyword>
<dbReference type="InterPro" id="IPR000169">
    <property type="entry name" value="Pept_cys_AS"/>
</dbReference>
<feature type="domain" description="Calpain catalytic" evidence="13">
    <location>
        <begin position="95"/>
        <end position="379"/>
    </location>
</feature>
<dbReference type="PANTHER" id="PTHR10183:SF425">
    <property type="entry name" value="CALPAIN-5"/>
    <property type="match status" value="1"/>
</dbReference>
<evidence type="ECO:0000256" key="5">
    <source>
        <dbReference type="ARBA" id="ARBA00022737"/>
    </source>
</evidence>
<feature type="active site" evidence="10 11">
    <location>
        <position position="323"/>
    </location>
</feature>
<organism evidence="15 16">
    <name type="scientific">Aphanomyces stellatus</name>
    <dbReference type="NCBI Taxonomy" id="120398"/>
    <lineage>
        <taxon>Eukaryota</taxon>
        <taxon>Sar</taxon>
        <taxon>Stramenopiles</taxon>
        <taxon>Oomycota</taxon>
        <taxon>Saprolegniomycetes</taxon>
        <taxon>Saprolegniales</taxon>
        <taxon>Verrucalvaceae</taxon>
        <taxon>Aphanomyces</taxon>
    </lineage>
</organism>
<accession>A0A485K5K2</accession>
<feature type="compositionally biased region" description="Acidic residues" evidence="12">
    <location>
        <begin position="568"/>
        <end position="606"/>
    </location>
</feature>
<evidence type="ECO:0000313" key="15">
    <source>
        <dbReference type="EMBL" id="VFT78845.1"/>
    </source>
</evidence>
<dbReference type="FunFam" id="3.90.70.10:FF:000010">
    <property type="entry name" value="Calpain 15"/>
    <property type="match status" value="1"/>
</dbReference>
<dbReference type="Pfam" id="PF00648">
    <property type="entry name" value="Peptidase_C2"/>
    <property type="match status" value="1"/>
</dbReference>
<dbReference type="GO" id="GO:0004198">
    <property type="term" value="F:calcium-dependent cysteine-type endopeptidase activity"/>
    <property type="evidence" value="ECO:0007669"/>
    <property type="project" value="InterPro"/>
</dbReference>
<evidence type="ECO:0000256" key="6">
    <source>
        <dbReference type="ARBA" id="ARBA00022771"/>
    </source>
</evidence>
<reference evidence="14" key="2">
    <citation type="submission" date="2019-06" db="EMBL/GenBank/DDBJ databases">
        <title>Genomics analysis of Aphanomyces spp. identifies a new class of oomycete effector associated with host adaptation.</title>
        <authorList>
            <person name="Gaulin E."/>
        </authorList>
    </citation>
    <scope>NUCLEOTIDE SEQUENCE</scope>
    <source>
        <strain evidence="14">CBS 578.67</strain>
    </source>
</reference>
<feature type="active site" evidence="10 11">
    <location>
        <position position="123"/>
    </location>
</feature>
<proteinExistence type="inferred from homology"/>
<evidence type="ECO:0000259" key="13">
    <source>
        <dbReference type="PROSITE" id="PS50203"/>
    </source>
</evidence>